<evidence type="ECO:0000313" key="5">
    <source>
        <dbReference type="Proteomes" id="UP000219048"/>
    </source>
</evidence>
<proteinExistence type="inferred from homology"/>
<dbReference type="Proteomes" id="UP000219048">
    <property type="component" value="Unassembled WGS sequence"/>
</dbReference>
<keyword evidence="2" id="KW-0472">Membrane</keyword>
<reference evidence="5" key="1">
    <citation type="submission" date="2017-09" db="EMBL/GenBank/DDBJ databases">
        <authorList>
            <person name="Varghese N."/>
            <person name="Submissions S."/>
        </authorList>
    </citation>
    <scope>NUCLEOTIDE SEQUENCE [LARGE SCALE GENOMIC DNA]</scope>
    <source>
        <strain evidence="5">DSM 25885</strain>
    </source>
</reference>
<organism evidence="4 5">
    <name type="scientific">Flagellimonas pacifica</name>
    <dbReference type="NCBI Taxonomy" id="1247520"/>
    <lineage>
        <taxon>Bacteria</taxon>
        <taxon>Pseudomonadati</taxon>
        <taxon>Bacteroidota</taxon>
        <taxon>Flavobacteriia</taxon>
        <taxon>Flavobacteriales</taxon>
        <taxon>Flavobacteriaceae</taxon>
        <taxon>Flagellimonas</taxon>
    </lineage>
</organism>
<keyword evidence="2" id="KW-1133">Transmembrane helix</keyword>
<accession>A0A285MR36</accession>
<dbReference type="RefSeq" id="WP_097045112.1">
    <property type="nucleotide sequence ID" value="NZ_OBEH01000002.1"/>
</dbReference>
<feature type="transmembrane region" description="Helical" evidence="2">
    <location>
        <begin position="12"/>
        <end position="37"/>
    </location>
</feature>
<dbReference type="InterPro" id="IPR003362">
    <property type="entry name" value="Bact_transf"/>
</dbReference>
<keyword evidence="2" id="KW-0812">Transmembrane</keyword>
<dbReference type="GO" id="GO:0016780">
    <property type="term" value="F:phosphotransferase activity, for other substituted phosphate groups"/>
    <property type="evidence" value="ECO:0007669"/>
    <property type="project" value="TreeGrafter"/>
</dbReference>
<comment type="similarity">
    <text evidence="1">Belongs to the bacterial sugar transferase family.</text>
</comment>
<evidence type="ECO:0000313" key="4">
    <source>
        <dbReference type="EMBL" id="SNY99625.1"/>
    </source>
</evidence>
<name>A0A285MR36_9FLAO</name>
<protein>
    <submittedName>
        <fullName evidence="4">Sugar transferase involved in LPS biosynthesis (Colanic, teichoic acid)</fullName>
    </submittedName>
</protein>
<gene>
    <name evidence="4" type="ORF">SAMN06265377_1436</name>
</gene>
<dbReference type="AlphaFoldDB" id="A0A285MR36"/>
<keyword evidence="5" id="KW-1185">Reference proteome</keyword>
<dbReference type="PANTHER" id="PTHR30576">
    <property type="entry name" value="COLANIC BIOSYNTHESIS UDP-GLUCOSE LIPID CARRIER TRANSFERASE"/>
    <property type="match status" value="1"/>
</dbReference>
<dbReference type="Pfam" id="PF02397">
    <property type="entry name" value="Bac_transf"/>
    <property type="match status" value="1"/>
</dbReference>
<feature type="domain" description="Bacterial sugar transferase" evidence="3">
    <location>
        <begin position="8"/>
        <end position="182"/>
    </location>
</feature>
<evidence type="ECO:0000256" key="1">
    <source>
        <dbReference type="ARBA" id="ARBA00006464"/>
    </source>
</evidence>
<sequence>MIYSSFFKRIFDLVLSVVGFVILLPVFITIWIILLFVNNGKPFFLQPRPGKNEKVFNILKFKSMTDKRDENGKLLPDELRVTKFGTFLRKSSLDEIPQLLSIIKGDMSLIGPRPLRVRYLPYYTKEEQIRHTVRPGVTGLAQISGRNLLDWDKRLQKDIEYVNNLSFGLDIQILFKTVLKVLSNNDVALDSESGMIDFDEERKNKTSKKTTDL</sequence>
<keyword evidence="4" id="KW-0808">Transferase</keyword>
<evidence type="ECO:0000256" key="2">
    <source>
        <dbReference type="SAM" id="Phobius"/>
    </source>
</evidence>
<dbReference type="PANTHER" id="PTHR30576:SF8">
    <property type="entry name" value="UNDECAPRENYL-PHOSPHATE GALACTOSE PHOSPHOTRANSFERASE"/>
    <property type="match status" value="1"/>
</dbReference>
<evidence type="ECO:0000259" key="3">
    <source>
        <dbReference type="Pfam" id="PF02397"/>
    </source>
</evidence>
<dbReference type="EMBL" id="OBEH01000002">
    <property type="protein sequence ID" value="SNY99625.1"/>
    <property type="molecule type" value="Genomic_DNA"/>
</dbReference>